<feature type="compositionally biased region" description="Polar residues" evidence="2">
    <location>
        <begin position="1"/>
        <end position="17"/>
    </location>
</feature>
<evidence type="ECO:0000313" key="5">
    <source>
        <dbReference type="Proteomes" id="UP001437256"/>
    </source>
</evidence>
<keyword evidence="1" id="KW-0677">Repeat</keyword>
<evidence type="ECO:0000256" key="1">
    <source>
        <dbReference type="ARBA" id="ARBA00022737"/>
    </source>
</evidence>
<reference evidence="4 5" key="1">
    <citation type="submission" date="2024-05" db="EMBL/GenBank/DDBJ databases">
        <title>A draft genome resource for the thread blight pathogen Marasmius tenuissimus strain MS-2.</title>
        <authorList>
            <person name="Yulfo-Soto G.E."/>
            <person name="Baruah I.K."/>
            <person name="Amoako-Attah I."/>
            <person name="Bukari Y."/>
            <person name="Meinhardt L.W."/>
            <person name="Bailey B.A."/>
            <person name="Cohen S.P."/>
        </authorList>
    </citation>
    <scope>NUCLEOTIDE SEQUENCE [LARGE SCALE GENOMIC DNA]</scope>
    <source>
        <strain evidence="4 5">MS-2</strain>
    </source>
</reference>
<proteinExistence type="predicted"/>
<sequence>MPESQSPTLNGGTNNFAAGSGTQNNNNGSGTQNNNHYVFHGSVNVHTSEALGSYVSPNESKYERAGSSKTKDAFNPILYEHGQGMAPEETELMSALIDEHLSENNDSPFWWIDAPVGCGKTAMALTLVEREEHVASFIRGRGDDKDPAKIVDQLVDTLEPKMPGLTRLYDNVVKAGGTGIEGELLEKRFKALTRAAGNWNRQHQKKGIKGFIAKLTRVPSKKGTHSHLIILDGLDQSNLPLINHKRILETLLQSVEGGNSPLRFIVSTRSDPSLDKFFQGHPIVRRLGLEESVAPLVPKYLRRGLDAIRDNCDGLPEIWPSSEDLEALDRLVDGQLGCASDILRYLGDAYTNGRPCDSPQILLERLLRRGQAMRNGQGNDDHTLYISPTPQLDHDYTEILKYVWAFDPVPQLLPAILCLQQAGERSSRGLIDTILGVPKGGKDLPMAGPIHSMLRIPKRKDPNQDITILRRSCIDFLNDPARSKQYFINRQESHSLLLQLWFERLAQITFERYNEEPEIIAQLWHRWAYFCVAYPGTPTKEVIALYNALDLTTLFNTAFSFLWSGRRDFFCSPFLGVKTLAGWLETHVAEEGVQPLVEYFKSAAQTNVYVSLSRRDGAPVAEQHTELSECFVDILVLGMAGCKHKCTRTDALINRAKAYFEKSSEFEMSVVGVGRRPKYNGDFHPHAVIIGKESFVRVAKNLMGADDVPASSEGLPGRFLNVLGSSLLSLCGNEPSLLPACERLTGMLVNAFSKNYRDEVVGCLRNVRGWLELFPQSDVRRFSGLSGLDEKIKTLLMPPPSKSGESPFPPPSPNLHAHR</sequence>
<evidence type="ECO:0000259" key="3">
    <source>
        <dbReference type="Pfam" id="PF24883"/>
    </source>
</evidence>
<keyword evidence="5" id="KW-1185">Reference proteome</keyword>
<evidence type="ECO:0000313" key="4">
    <source>
        <dbReference type="EMBL" id="KAL0059518.1"/>
    </source>
</evidence>
<dbReference type="Pfam" id="PF24883">
    <property type="entry name" value="NPHP3_N"/>
    <property type="match status" value="1"/>
</dbReference>
<evidence type="ECO:0000256" key="2">
    <source>
        <dbReference type="SAM" id="MobiDB-lite"/>
    </source>
</evidence>
<feature type="region of interest" description="Disordered" evidence="2">
    <location>
        <begin position="1"/>
        <end position="36"/>
    </location>
</feature>
<feature type="compositionally biased region" description="Low complexity" evidence="2">
    <location>
        <begin position="19"/>
        <end position="35"/>
    </location>
</feature>
<organism evidence="4 5">
    <name type="scientific">Marasmius tenuissimus</name>
    <dbReference type="NCBI Taxonomy" id="585030"/>
    <lineage>
        <taxon>Eukaryota</taxon>
        <taxon>Fungi</taxon>
        <taxon>Dikarya</taxon>
        <taxon>Basidiomycota</taxon>
        <taxon>Agaricomycotina</taxon>
        <taxon>Agaricomycetes</taxon>
        <taxon>Agaricomycetidae</taxon>
        <taxon>Agaricales</taxon>
        <taxon>Marasmiineae</taxon>
        <taxon>Marasmiaceae</taxon>
        <taxon>Marasmius</taxon>
    </lineage>
</organism>
<dbReference type="InterPro" id="IPR027417">
    <property type="entry name" value="P-loop_NTPase"/>
</dbReference>
<gene>
    <name evidence="4" type="ORF">AAF712_013749</name>
</gene>
<dbReference type="SUPFAM" id="SSF52540">
    <property type="entry name" value="P-loop containing nucleoside triphosphate hydrolases"/>
    <property type="match status" value="1"/>
</dbReference>
<dbReference type="Proteomes" id="UP001437256">
    <property type="component" value="Unassembled WGS sequence"/>
</dbReference>
<accession>A0ABR2ZDY8</accession>
<dbReference type="InterPro" id="IPR056884">
    <property type="entry name" value="NPHP3-like_N"/>
</dbReference>
<name>A0ABR2ZDY8_9AGAR</name>
<feature type="region of interest" description="Disordered" evidence="2">
    <location>
        <begin position="797"/>
        <end position="819"/>
    </location>
</feature>
<feature type="domain" description="Nephrocystin 3-like N-terminal" evidence="3">
    <location>
        <begin position="98"/>
        <end position="269"/>
    </location>
</feature>
<dbReference type="EMBL" id="JBBXMP010000222">
    <property type="protein sequence ID" value="KAL0059518.1"/>
    <property type="molecule type" value="Genomic_DNA"/>
</dbReference>
<comment type="caution">
    <text evidence="4">The sequence shown here is derived from an EMBL/GenBank/DDBJ whole genome shotgun (WGS) entry which is preliminary data.</text>
</comment>
<feature type="compositionally biased region" description="Pro residues" evidence="2">
    <location>
        <begin position="797"/>
        <end position="813"/>
    </location>
</feature>
<protein>
    <recommendedName>
        <fullName evidence="3">Nephrocystin 3-like N-terminal domain-containing protein</fullName>
    </recommendedName>
</protein>